<dbReference type="Pfam" id="PF00291">
    <property type="entry name" value="PALP"/>
    <property type="match status" value="1"/>
</dbReference>
<dbReference type="Proteomes" id="UP001465153">
    <property type="component" value="Unassembled WGS sequence"/>
</dbReference>
<proteinExistence type="inferred from homology"/>
<dbReference type="PANTHER" id="PTHR43780">
    <property type="entry name" value="1-AMINOCYCLOPROPANE-1-CARBOXYLATE DEAMINASE-RELATED"/>
    <property type="match status" value="1"/>
</dbReference>
<dbReference type="InterPro" id="IPR036052">
    <property type="entry name" value="TrpB-like_PALP_sf"/>
</dbReference>
<dbReference type="RefSeq" id="WP_353302884.1">
    <property type="nucleotide sequence ID" value="NZ_BAABWN010000006.1"/>
</dbReference>
<dbReference type="EMBL" id="BAABWN010000006">
    <property type="protein sequence ID" value="GAA6168212.1"/>
    <property type="molecule type" value="Genomic_DNA"/>
</dbReference>
<organism evidence="5 6">
    <name type="scientific">Sessilibacter corallicola</name>
    <dbReference type="NCBI Taxonomy" id="2904075"/>
    <lineage>
        <taxon>Bacteria</taxon>
        <taxon>Pseudomonadati</taxon>
        <taxon>Pseudomonadota</taxon>
        <taxon>Gammaproteobacteria</taxon>
        <taxon>Cellvibrionales</taxon>
        <taxon>Cellvibrionaceae</taxon>
        <taxon>Sessilibacter</taxon>
    </lineage>
</organism>
<dbReference type="InterPro" id="IPR005966">
    <property type="entry name" value="D-Cys_desShydrase"/>
</dbReference>
<gene>
    <name evidence="5" type="ORF">NBRC116591_20230</name>
</gene>
<dbReference type="PANTHER" id="PTHR43780:SF2">
    <property type="entry name" value="1-AMINOCYCLOPROPANE-1-CARBOXYLATE DEAMINASE-RELATED"/>
    <property type="match status" value="1"/>
</dbReference>
<accession>A0ABQ0A9F2</accession>
<sequence length="333" mass="36408">MSSLAFKYPNKISLANIPTPLTPLDRLSEKYGGPRIWLKRDDLTGSTLSGNKVRKLEYVIADALDNGADSLITCGGLQSNHCRATAMAGAQLGLDVHLLLREEGGSDIDGNLLMDHLAGAKVDRIDRKTYFSSLPKIFKEKQDQLINAGKTPYLIPTGASDEVGIWGYISCVSELMEDFQRNHISPDLIVCATGSGGTQAGLTLGASLYNLKAQILSYAVCDSADYFASRVKDDVTNCFERYGIDWDINRLSIHTNDGYIGPGYAKGYPELFSTIQEVCRLEGVLLDPVYTGKAFHGLLTDIKLGKFSGLSDVVFIHTGGIFGVFPYRDQFKK</sequence>
<dbReference type="InterPro" id="IPR027278">
    <property type="entry name" value="ACCD_DCysDesulf"/>
</dbReference>
<dbReference type="SUPFAM" id="SSF53686">
    <property type="entry name" value="Tryptophan synthase beta subunit-like PLP-dependent enzymes"/>
    <property type="match status" value="1"/>
</dbReference>
<keyword evidence="3" id="KW-0663">Pyridoxal phosphate</keyword>
<comment type="similarity">
    <text evidence="2">Belongs to the ACC deaminase/D-cysteine desulfhydrase family.</text>
</comment>
<evidence type="ECO:0000256" key="3">
    <source>
        <dbReference type="ARBA" id="ARBA00022898"/>
    </source>
</evidence>
<evidence type="ECO:0000313" key="5">
    <source>
        <dbReference type="EMBL" id="GAA6168212.1"/>
    </source>
</evidence>
<evidence type="ECO:0000259" key="4">
    <source>
        <dbReference type="Pfam" id="PF00291"/>
    </source>
</evidence>
<evidence type="ECO:0000256" key="2">
    <source>
        <dbReference type="ARBA" id="ARBA00008639"/>
    </source>
</evidence>
<comment type="caution">
    <text evidence="5">The sequence shown here is derived from an EMBL/GenBank/DDBJ whole genome shotgun (WGS) entry which is preliminary data.</text>
</comment>
<name>A0ABQ0A9F2_9GAMM</name>
<feature type="domain" description="Tryptophan synthase beta chain-like PALP" evidence="4">
    <location>
        <begin position="12"/>
        <end position="319"/>
    </location>
</feature>
<reference evidence="5 6" key="1">
    <citation type="submission" date="2024-04" db="EMBL/GenBank/DDBJ databases">
        <title>Draft genome sequence of Sessilibacter corallicola NBRC 116591.</title>
        <authorList>
            <person name="Miyakawa T."/>
            <person name="Kusuya Y."/>
            <person name="Miura T."/>
        </authorList>
    </citation>
    <scope>NUCLEOTIDE SEQUENCE [LARGE SCALE GENOMIC DNA]</scope>
    <source>
        <strain evidence="5 6">KU-00831-HH</strain>
    </source>
</reference>
<protein>
    <submittedName>
        <fullName evidence="5">Aminocyclopropane-1-carboxylate deaminase/D-cysteine desulfhydrase family protein</fullName>
    </submittedName>
</protein>
<dbReference type="Gene3D" id="3.40.50.1100">
    <property type="match status" value="2"/>
</dbReference>
<evidence type="ECO:0000313" key="6">
    <source>
        <dbReference type="Proteomes" id="UP001465153"/>
    </source>
</evidence>
<dbReference type="InterPro" id="IPR001926">
    <property type="entry name" value="TrpB-like_PALP"/>
</dbReference>
<keyword evidence="6" id="KW-1185">Reference proteome</keyword>
<comment type="cofactor">
    <cofactor evidence="1">
        <name>pyridoxal 5'-phosphate</name>
        <dbReference type="ChEBI" id="CHEBI:597326"/>
    </cofactor>
</comment>
<dbReference type="PIRSF" id="PIRSF006278">
    <property type="entry name" value="ACCD_DCysDesulf"/>
    <property type="match status" value="1"/>
</dbReference>
<dbReference type="NCBIfam" id="TIGR01275">
    <property type="entry name" value="ACC_deam_rel"/>
    <property type="match status" value="1"/>
</dbReference>
<evidence type="ECO:0000256" key="1">
    <source>
        <dbReference type="ARBA" id="ARBA00001933"/>
    </source>
</evidence>